<feature type="chain" id="PRO_5008581659" description="AAA-ATPase-like domain-containing protein" evidence="1">
    <location>
        <begin position="25"/>
        <end position="464"/>
    </location>
</feature>
<name>A0A1B6DZ46_9HEMI</name>
<accession>A0A1B6DZ46</accession>
<evidence type="ECO:0000256" key="1">
    <source>
        <dbReference type="SAM" id="SignalP"/>
    </source>
</evidence>
<gene>
    <name evidence="3" type="ORF">g.3868</name>
</gene>
<keyword evidence="1" id="KW-0732">Signal</keyword>
<dbReference type="Pfam" id="PF09820">
    <property type="entry name" value="AAA-ATPase_like"/>
    <property type="match status" value="1"/>
</dbReference>
<evidence type="ECO:0000259" key="2">
    <source>
        <dbReference type="Pfam" id="PF09820"/>
    </source>
</evidence>
<dbReference type="InterPro" id="IPR018631">
    <property type="entry name" value="AAA-ATPase-like_dom"/>
</dbReference>
<sequence length="464" mass="54909">GLCSFLLSMLTLFVFLYITEYTFTVNGKLTTCLPEFRKAVNTELFVDKTMMIKDFLSGDEIRIISAPRRFGKSTNLDMLKKFYQVIVNRNGEMLPLNSTTNYKLFTENNLTIYKHDKDFVDTHFGRYPLIYVNLKEISASSFPAAALTFKEFVWKTYKEYKYLLNSKVLNDTQKEMFKEYYVRKRIVTKKLDGLYNSIYILSELLYEHFSKTKCIILIDEFDLPLLTGIFKYEMKEKVSSMIELLRQFITFTLSANPFLGRAIVTASSSLGTVTTNSFTNMKHLAFVENHEFYKYYGFTEEEVLSLLRKREMLNKFGELRMWYRGYSVLGTNVTMYNPISVLNYIVNKKANEYWIWTGGVDKLKNIMYNKHVMKKMDKLMKRGNTTIMAMDLVRPIGILDLHDMFHRSYSHKYKERDADLFLEFMKELGYFNVVQRRHKETVLRFPNLEIKKELKRHYKASKKG</sequence>
<reference evidence="3" key="1">
    <citation type="submission" date="2015-12" db="EMBL/GenBank/DDBJ databases">
        <title>De novo transcriptome assembly of four potential Pierce s Disease insect vectors from Arizona vineyards.</title>
        <authorList>
            <person name="Tassone E.E."/>
        </authorList>
    </citation>
    <scope>NUCLEOTIDE SEQUENCE</scope>
</reference>
<dbReference type="PANTHER" id="PTHR34825">
    <property type="entry name" value="CONSERVED PROTEIN, WITH A WEAK D-GALACTARATE DEHYDRATASE/ALTRONATE HYDROLASE DOMAIN"/>
    <property type="match status" value="1"/>
</dbReference>
<feature type="domain" description="AAA-ATPase-like" evidence="2">
    <location>
        <begin position="43"/>
        <end position="266"/>
    </location>
</feature>
<proteinExistence type="predicted"/>
<feature type="non-terminal residue" evidence="3">
    <location>
        <position position="1"/>
    </location>
</feature>
<dbReference type="EMBL" id="GEDC01006369">
    <property type="protein sequence ID" value="JAS30929.1"/>
    <property type="molecule type" value="Transcribed_RNA"/>
</dbReference>
<protein>
    <recommendedName>
        <fullName evidence="2">AAA-ATPase-like domain-containing protein</fullName>
    </recommendedName>
</protein>
<evidence type="ECO:0000313" key="3">
    <source>
        <dbReference type="EMBL" id="JAS30929.1"/>
    </source>
</evidence>
<feature type="signal peptide" evidence="1">
    <location>
        <begin position="1"/>
        <end position="24"/>
    </location>
</feature>
<organism evidence="3">
    <name type="scientific">Clastoptera arizonana</name>
    <name type="common">Arizona spittle bug</name>
    <dbReference type="NCBI Taxonomy" id="38151"/>
    <lineage>
        <taxon>Eukaryota</taxon>
        <taxon>Metazoa</taxon>
        <taxon>Ecdysozoa</taxon>
        <taxon>Arthropoda</taxon>
        <taxon>Hexapoda</taxon>
        <taxon>Insecta</taxon>
        <taxon>Pterygota</taxon>
        <taxon>Neoptera</taxon>
        <taxon>Paraneoptera</taxon>
        <taxon>Hemiptera</taxon>
        <taxon>Auchenorrhyncha</taxon>
        <taxon>Cercopoidea</taxon>
        <taxon>Clastopteridae</taxon>
        <taxon>Clastoptera</taxon>
    </lineage>
</organism>
<dbReference type="AlphaFoldDB" id="A0A1B6DZ46"/>
<dbReference type="PANTHER" id="PTHR34825:SF1">
    <property type="entry name" value="AAA-ATPASE-LIKE DOMAIN-CONTAINING PROTEIN"/>
    <property type="match status" value="1"/>
</dbReference>